<keyword evidence="4" id="KW-0597">Phosphoprotein</keyword>
<protein>
    <recommendedName>
        <fullName evidence="3">non-specific serine/threonine protein kinase</fullName>
        <ecNumber evidence="3">2.7.11.1</ecNumber>
    </recommendedName>
</protein>
<keyword evidence="9" id="KW-0677">Repeat</keyword>
<keyword evidence="7 20" id="KW-0812">Transmembrane</keyword>
<evidence type="ECO:0000256" key="15">
    <source>
        <dbReference type="ARBA" id="ARBA00023170"/>
    </source>
</evidence>
<dbReference type="GO" id="GO:0005524">
    <property type="term" value="F:ATP binding"/>
    <property type="evidence" value="ECO:0007669"/>
    <property type="project" value="UniProtKB-KW"/>
</dbReference>
<comment type="caution">
    <text evidence="23">The sequence shown here is derived from an EMBL/GenBank/DDBJ whole genome shotgun (WGS) entry which is preliminary data.</text>
</comment>
<dbReference type="Pfam" id="PF08263">
    <property type="entry name" value="LRRNT_2"/>
    <property type="match status" value="1"/>
</dbReference>
<evidence type="ECO:0000313" key="24">
    <source>
        <dbReference type="Proteomes" id="UP000195402"/>
    </source>
</evidence>
<keyword evidence="15" id="KW-0675">Receptor</keyword>
<dbReference type="InterPro" id="IPR046959">
    <property type="entry name" value="PRK1-6/SRF4-like"/>
</dbReference>
<name>A0A200R984_MACCD</name>
<dbReference type="Proteomes" id="UP000195402">
    <property type="component" value="Unassembled WGS sequence"/>
</dbReference>
<dbReference type="PROSITE" id="PS50011">
    <property type="entry name" value="PROTEIN_KINASE_DOM"/>
    <property type="match status" value="1"/>
</dbReference>
<keyword evidence="24" id="KW-1185">Reference proteome</keyword>
<evidence type="ECO:0000256" key="10">
    <source>
        <dbReference type="ARBA" id="ARBA00022741"/>
    </source>
</evidence>
<dbReference type="PROSITE" id="PS51352">
    <property type="entry name" value="THIOREDOXIN_2"/>
    <property type="match status" value="2"/>
</dbReference>
<feature type="domain" description="Thioredoxin" evidence="22">
    <location>
        <begin position="936"/>
        <end position="1089"/>
    </location>
</feature>
<evidence type="ECO:0000259" key="21">
    <source>
        <dbReference type="PROSITE" id="PS50011"/>
    </source>
</evidence>
<dbReference type="InterPro" id="IPR045870">
    <property type="entry name" value="TryX_NRX_thioredoxin_dom"/>
</dbReference>
<dbReference type="InParanoid" id="A0A200R984"/>
<feature type="transmembrane region" description="Helical" evidence="20">
    <location>
        <begin position="291"/>
        <end position="315"/>
    </location>
</feature>
<keyword evidence="16" id="KW-0325">Glycoprotein</keyword>
<dbReference type="STRING" id="56857.A0A200R984"/>
<dbReference type="CDD" id="cd03009">
    <property type="entry name" value="TryX_like_TryX_NRX"/>
    <property type="match status" value="1"/>
</dbReference>
<dbReference type="EMBL" id="MVGT01000213">
    <property type="protein sequence ID" value="OVA19297.1"/>
    <property type="molecule type" value="Genomic_DNA"/>
</dbReference>
<dbReference type="FunFam" id="3.80.10.10:FF:000400">
    <property type="entry name" value="Nuclear pore complex protein NUP107"/>
    <property type="match status" value="1"/>
</dbReference>
<reference evidence="23 24" key="1">
    <citation type="journal article" date="2017" name="Mol. Plant">
        <title>The Genome of Medicinal Plant Macleaya cordata Provides New Insights into Benzylisoquinoline Alkaloids Metabolism.</title>
        <authorList>
            <person name="Liu X."/>
            <person name="Liu Y."/>
            <person name="Huang P."/>
            <person name="Ma Y."/>
            <person name="Qing Z."/>
            <person name="Tang Q."/>
            <person name="Cao H."/>
            <person name="Cheng P."/>
            <person name="Zheng Y."/>
            <person name="Yuan Z."/>
            <person name="Zhou Y."/>
            <person name="Liu J."/>
            <person name="Tang Z."/>
            <person name="Zhuo Y."/>
            <person name="Zhang Y."/>
            <person name="Yu L."/>
            <person name="Huang J."/>
            <person name="Yang P."/>
            <person name="Peng Q."/>
            <person name="Zhang J."/>
            <person name="Jiang W."/>
            <person name="Zhang Z."/>
            <person name="Lin K."/>
            <person name="Ro D.K."/>
            <person name="Chen X."/>
            <person name="Xiong X."/>
            <person name="Shang Y."/>
            <person name="Huang S."/>
            <person name="Zeng J."/>
        </authorList>
    </citation>
    <scope>NUCLEOTIDE SEQUENCE [LARGE SCALE GENOMIC DNA]</scope>
    <source>
        <strain evidence="24">cv. BLH2017</strain>
        <tissue evidence="23">Root</tissue>
    </source>
</reference>
<evidence type="ECO:0000256" key="2">
    <source>
        <dbReference type="ARBA" id="ARBA00008684"/>
    </source>
</evidence>
<dbReference type="FunFam" id="3.30.200.20:FF:000307">
    <property type="entry name" value="pollen receptor-like kinase 1"/>
    <property type="match status" value="1"/>
</dbReference>
<feature type="compositionally biased region" description="Low complexity" evidence="19">
    <location>
        <begin position="345"/>
        <end position="356"/>
    </location>
</feature>
<keyword evidence="10" id="KW-0547">Nucleotide-binding</keyword>
<dbReference type="FunFam" id="1.10.510.10:FF:000480">
    <property type="entry name" value="Pollen receptor-like kinase 1"/>
    <property type="match status" value="1"/>
</dbReference>
<evidence type="ECO:0000256" key="3">
    <source>
        <dbReference type="ARBA" id="ARBA00012513"/>
    </source>
</evidence>
<feature type="compositionally biased region" description="Low complexity" evidence="19">
    <location>
        <begin position="12"/>
        <end position="29"/>
    </location>
</feature>
<gene>
    <name evidence="23" type="ORF">BVC80_521g105</name>
</gene>
<dbReference type="InterPro" id="IPR012336">
    <property type="entry name" value="Thioredoxin-like_fold"/>
</dbReference>
<dbReference type="SUPFAM" id="SSF52058">
    <property type="entry name" value="L domain-like"/>
    <property type="match status" value="1"/>
</dbReference>
<evidence type="ECO:0000256" key="9">
    <source>
        <dbReference type="ARBA" id="ARBA00022737"/>
    </source>
</evidence>
<dbReference type="OrthoDB" id="418615at2759"/>
<feature type="transmembrane region" description="Helical" evidence="20">
    <location>
        <begin position="61"/>
        <end position="79"/>
    </location>
</feature>
<sequence length="1101" mass="123168">MPSKPLSLHQTSSSSSSSSLVSSSSSSCSGGRRSDLNINVRACTFLHAQTIFTMARNDPPGPIITFFIVFLCVITFSCASDTDTLFKFKDSLANDGALSNWNASSKPCSGDNANWVGILCSNNTIWGLQLENMGLMGLIDVDSLMGLPYLRTISLTNNSFDGPLPNIKKLGALKSVFLSKNRFSGEIPNDTFTGMGSLKKLYLNKNEFTGQIPSSIVSLPKLLELRLDDNQFEGQIPDFRQKDLKLANLANNKLEGSIPASLSKMDKSLFSGNEDLCGAPLDQCGSKKVSAILIIGIVIGTLIAIGFLGAIFVVLRRRNEPLLERSLSRKKPKKVASDEEQMEHGSSPGNNPNPSSTNKKGDQGKLIFIRDDTVKFDLQDLLRASAEVLGSGSFGSSYKAVLLSGPALVVKRFRLMNNVGREEFQEHMRRLGRLSHPNLLSIVSYYYRKEEKLLVSDFVENGSLAYQLHGNRSADRPGLDWPTRLKIIKGVAKGLAHLYHELPSLIVPHGHLKSSNVLLNEAFEPLLADYALVPLINQEHATQLMVAYKSPEYTQFGRTTKKTDVWSLGILILEMITGKFPANYLKQSNKGNNNAANSDLASWVNSVVREEWTGEVFDKDMKGTKNAEEEMMKLLKIGLGCCEEDVEKRWDWKEAVEKIEELKERESSSNDDNEDYSSYYASEGDQYYSSRGMTTEDEFSFSMNSYARATEIPTEFATAGTFHGEIHNTLGWDAKYEEMQITLTVGCLSGSKFFPLLLVLMVAPPEYPMDRFNSNVSVLASEGIEFLMSSDGNVPLSFLDHKTICLFFTANWCRPCKAFTPQLVQLYNTLRRKDTKLLEIIFVSLDQDETGFKEHFKCMPWLAIPFDLVNGRQQLRDRYNVNRIPSLVPSLSPTDGEFFIEDAVGLIEDYGIDAFPFTRERREELKAIDYARRHEGKLEQVLLLDHVVTRDGRKVQILELIGKTIGLYFGAHWCPPCQAFTRQLADAYNDINIQEIERFEIIFISTDKNQEEFDLNISTMPWLAIPYHENKTKQDLRRIFEIKTIPALVLLGPDGKILSTNGRASISSYGAKAFPFTESRITEVEAAIAEEGNGLPREKGR</sequence>
<evidence type="ECO:0000259" key="22">
    <source>
        <dbReference type="PROSITE" id="PS51352"/>
    </source>
</evidence>
<keyword evidence="11 23" id="KW-0418">Kinase</keyword>
<evidence type="ECO:0000256" key="12">
    <source>
        <dbReference type="ARBA" id="ARBA00022840"/>
    </source>
</evidence>
<feature type="region of interest" description="Disordered" evidence="19">
    <location>
        <begin position="326"/>
        <end position="362"/>
    </location>
</feature>
<dbReference type="Gene3D" id="3.40.30.10">
    <property type="entry name" value="Glutaredoxin"/>
    <property type="match status" value="2"/>
</dbReference>
<dbReference type="Gene3D" id="1.10.510.10">
    <property type="entry name" value="Transferase(Phosphotransferase) domain 1"/>
    <property type="match status" value="1"/>
</dbReference>
<keyword evidence="14 20" id="KW-0472">Membrane</keyword>
<dbReference type="InterPro" id="IPR001611">
    <property type="entry name" value="Leu-rich_rpt"/>
</dbReference>
<dbReference type="InterPro" id="IPR011009">
    <property type="entry name" value="Kinase-like_dom_sf"/>
</dbReference>
<dbReference type="Gene3D" id="3.30.200.20">
    <property type="entry name" value="Phosphorylase Kinase, domain 1"/>
    <property type="match status" value="1"/>
</dbReference>
<evidence type="ECO:0000256" key="13">
    <source>
        <dbReference type="ARBA" id="ARBA00022989"/>
    </source>
</evidence>
<keyword evidence="6" id="KW-0808">Transferase</keyword>
<dbReference type="PANTHER" id="PTHR48007:SF64">
    <property type="entry name" value="POLLEN RECEPTOR-LIKE KINASE 1"/>
    <property type="match status" value="1"/>
</dbReference>
<organism evidence="23 24">
    <name type="scientific">Macleaya cordata</name>
    <name type="common">Five-seeded plume-poppy</name>
    <name type="synonym">Bocconia cordata</name>
    <dbReference type="NCBI Taxonomy" id="56857"/>
    <lineage>
        <taxon>Eukaryota</taxon>
        <taxon>Viridiplantae</taxon>
        <taxon>Streptophyta</taxon>
        <taxon>Embryophyta</taxon>
        <taxon>Tracheophyta</taxon>
        <taxon>Spermatophyta</taxon>
        <taxon>Magnoliopsida</taxon>
        <taxon>Ranunculales</taxon>
        <taxon>Papaveraceae</taxon>
        <taxon>Papaveroideae</taxon>
        <taxon>Macleaya</taxon>
    </lineage>
</organism>
<evidence type="ECO:0000313" key="23">
    <source>
        <dbReference type="EMBL" id="OVA19297.1"/>
    </source>
</evidence>
<dbReference type="InterPro" id="IPR000719">
    <property type="entry name" value="Prot_kinase_dom"/>
</dbReference>
<keyword evidence="5" id="KW-0433">Leucine-rich repeat</keyword>
<evidence type="ECO:0000256" key="11">
    <source>
        <dbReference type="ARBA" id="ARBA00022777"/>
    </source>
</evidence>
<evidence type="ECO:0000256" key="7">
    <source>
        <dbReference type="ARBA" id="ARBA00022692"/>
    </source>
</evidence>
<dbReference type="Pfam" id="PF13905">
    <property type="entry name" value="Thioredoxin_8"/>
    <property type="match status" value="2"/>
</dbReference>
<evidence type="ECO:0000256" key="1">
    <source>
        <dbReference type="ARBA" id="ARBA00004167"/>
    </source>
</evidence>
<accession>A0A200R984</accession>
<dbReference type="Gene3D" id="3.80.10.10">
    <property type="entry name" value="Ribonuclease Inhibitor"/>
    <property type="match status" value="2"/>
</dbReference>
<keyword evidence="13 20" id="KW-1133">Transmembrane helix</keyword>
<dbReference type="PANTHER" id="PTHR48007">
    <property type="entry name" value="LEUCINE-RICH REPEAT RECEPTOR-LIKE PROTEIN KINASE PXC1"/>
    <property type="match status" value="1"/>
</dbReference>
<dbReference type="SUPFAM" id="SSF56112">
    <property type="entry name" value="Protein kinase-like (PK-like)"/>
    <property type="match status" value="1"/>
</dbReference>
<dbReference type="Pfam" id="PF00069">
    <property type="entry name" value="Pkinase"/>
    <property type="match status" value="1"/>
</dbReference>
<evidence type="ECO:0000256" key="8">
    <source>
        <dbReference type="ARBA" id="ARBA00022729"/>
    </source>
</evidence>
<dbReference type="PROSITE" id="PS51257">
    <property type="entry name" value="PROKAR_LIPOPROTEIN"/>
    <property type="match status" value="1"/>
</dbReference>
<evidence type="ECO:0000256" key="18">
    <source>
        <dbReference type="ARBA" id="ARBA00048679"/>
    </source>
</evidence>
<feature type="region of interest" description="Disordered" evidence="19">
    <location>
        <begin position="1"/>
        <end position="32"/>
    </location>
</feature>
<evidence type="ECO:0000256" key="17">
    <source>
        <dbReference type="ARBA" id="ARBA00047899"/>
    </source>
</evidence>
<dbReference type="InterPro" id="IPR013766">
    <property type="entry name" value="Thioredoxin_domain"/>
</dbReference>
<dbReference type="InterPro" id="IPR013210">
    <property type="entry name" value="LRR_N_plant-typ"/>
</dbReference>
<comment type="subcellular location">
    <subcellularLocation>
        <location evidence="1">Membrane</location>
        <topology evidence="1">Single-pass membrane protein</topology>
    </subcellularLocation>
</comment>
<comment type="catalytic activity">
    <reaction evidence="17">
        <text>L-threonyl-[protein] + ATP = O-phospho-L-threonyl-[protein] + ADP + H(+)</text>
        <dbReference type="Rhea" id="RHEA:46608"/>
        <dbReference type="Rhea" id="RHEA-COMP:11060"/>
        <dbReference type="Rhea" id="RHEA-COMP:11605"/>
        <dbReference type="ChEBI" id="CHEBI:15378"/>
        <dbReference type="ChEBI" id="CHEBI:30013"/>
        <dbReference type="ChEBI" id="CHEBI:30616"/>
        <dbReference type="ChEBI" id="CHEBI:61977"/>
        <dbReference type="ChEBI" id="CHEBI:456216"/>
        <dbReference type="EC" id="2.7.11.1"/>
    </reaction>
</comment>
<dbReference type="InterPro" id="IPR032675">
    <property type="entry name" value="LRR_dom_sf"/>
</dbReference>
<evidence type="ECO:0000256" key="6">
    <source>
        <dbReference type="ARBA" id="ARBA00022679"/>
    </source>
</evidence>
<keyword evidence="12" id="KW-0067">ATP-binding</keyword>
<dbReference type="FunCoup" id="A0A200R984">
    <property type="interactions" value="8"/>
</dbReference>
<evidence type="ECO:0000256" key="16">
    <source>
        <dbReference type="ARBA" id="ARBA00023180"/>
    </source>
</evidence>
<proteinExistence type="inferred from homology"/>
<evidence type="ECO:0000256" key="14">
    <source>
        <dbReference type="ARBA" id="ARBA00023136"/>
    </source>
</evidence>
<evidence type="ECO:0000256" key="20">
    <source>
        <dbReference type="SAM" id="Phobius"/>
    </source>
</evidence>
<dbReference type="EC" id="2.7.11.1" evidence="3"/>
<dbReference type="Pfam" id="PF13855">
    <property type="entry name" value="LRR_8"/>
    <property type="match status" value="1"/>
</dbReference>
<feature type="domain" description="Thioredoxin" evidence="22">
    <location>
        <begin position="774"/>
        <end position="933"/>
    </location>
</feature>
<dbReference type="SUPFAM" id="SSF52833">
    <property type="entry name" value="Thioredoxin-like"/>
    <property type="match status" value="2"/>
</dbReference>
<dbReference type="GO" id="GO:0016020">
    <property type="term" value="C:membrane"/>
    <property type="evidence" value="ECO:0007669"/>
    <property type="project" value="UniProtKB-SubCell"/>
</dbReference>
<evidence type="ECO:0000256" key="5">
    <source>
        <dbReference type="ARBA" id="ARBA00022614"/>
    </source>
</evidence>
<evidence type="ECO:0000256" key="19">
    <source>
        <dbReference type="SAM" id="MobiDB-lite"/>
    </source>
</evidence>
<evidence type="ECO:0000256" key="4">
    <source>
        <dbReference type="ARBA" id="ARBA00022553"/>
    </source>
</evidence>
<dbReference type="SMART" id="SM00220">
    <property type="entry name" value="S_TKc"/>
    <property type="match status" value="1"/>
</dbReference>
<comment type="similarity">
    <text evidence="2">Belongs to the protein kinase superfamily. Ser/Thr protein kinase family.</text>
</comment>
<feature type="domain" description="Protein kinase" evidence="21">
    <location>
        <begin position="383"/>
        <end position="662"/>
    </location>
</feature>
<dbReference type="InterPro" id="IPR036249">
    <property type="entry name" value="Thioredoxin-like_sf"/>
</dbReference>
<keyword evidence="8" id="KW-0732">Signal</keyword>
<dbReference type="GO" id="GO:0004791">
    <property type="term" value="F:thioredoxin-disulfide reductase (NADPH) activity"/>
    <property type="evidence" value="ECO:0007669"/>
    <property type="project" value="InterPro"/>
</dbReference>
<dbReference type="GO" id="GO:0004674">
    <property type="term" value="F:protein serine/threonine kinase activity"/>
    <property type="evidence" value="ECO:0007669"/>
    <property type="project" value="UniProtKB-EC"/>
</dbReference>
<dbReference type="AlphaFoldDB" id="A0A200R984"/>
<comment type="catalytic activity">
    <reaction evidence="18">
        <text>L-seryl-[protein] + ATP = O-phospho-L-seryl-[protein] + ADP + H(+)</text>
        <dbReference type="Rhea" id="RHEA:17989"/>
        <dbReference type="Rhea" id="RHEA-COMP:9863"/>
        <dbReference type="Rhea" id="RHEA-COMP:11604"/>
        <dbReference type="ChEBI" id="CHEBI:15378"/>
        <dbReference type="ChEBI" id="CHEBI:29999"/>
        <dbReference type="ChEBI" id="CHEBI:30616"/>
        <dbReference type="ChEBI" id="CHEBI:83421"/>
        <dbReference type="ChEBI" id="CHEBI:456216"/>
        <dbReference type="EC" id="2.7.11.1"/>
    </reaction>
</comment>